<comment type="caution">
    <text evidence="2">The sequence shown here is derived from an EMBL/GenBank/DDBJ whole genome shotgun (WGS) entry which is preliminary data.</text>
</comment>
<gene>
    <name evidence="2" type="ORF">PZ740_11360</name>
</gene>
<keyword evidence="3" id="KW-1185">Reference proteome</keyword>
<protein>
    <submittedName>
        <fullName evidence="2">Uncharacterized protein</fullName>
    </submittedName>
</protein>
<feature type="region of interest" description="Disordered" evidence="1">
    <location>
        <begin position="174"/>
        <end position="217"/>
    </location>
</feature>
<feature type="region of interest" description="Disordered" evidence="1">
    <location>
        <begin position="1"/>
        <end position="32"/>
    </location>
</feature>
<evidence type="ECO:0000256" key="1">
    <source>
        <dbReference type="SAM" id="MobiDB-lite"/>
    </source>
</evidence>
<name>A0AAP4D5X0_9PROT</name>
<dbReference type="RefSeq" id="WP_327789395.1">
    <property type="nucleotide sequence ID" value="NZ_JARGEQ010000102.1"/>
</dbReference>
<dbReference type="AlphaFoldDB" id="A0AAP4D5X0"/>
<proteinExistence type="predicted"/>
<dbReference type="EMBL" id="JARGEQ010000102">
    <property type="protein sequence ID" value="MDF1586975.1"/>
    <property type="molecule type" value="Genomic_DNA"/>
</dbReference>
<organism evidence="2 3">
    <name type="scientific">Marinimicrococcus flavescens</name>
    <dbReference type="NCBI Taxonomy" id="3031815"/>
    <lineage>
        <taxon>Bacteria</taxon>
        <taxon>Pseudomonadati</taxon>
        <taxon>Pseudomonadota</taxon>
        <taxon>Alphaproteobacteria</taxon>
        <taxon>Geminicoccales</taxon>
        <taxon>Geminicoccaceae</taxon>
        <taxon>Marinimicrococcus</taxon>
    </lineage>
</organism>
<reference evidence="2 3" key="1">
    <citation type="submission" date="2023-03" db="EMBL/GenBank/DDBJ databases">
        <title>YIM 152171 draft genome.</title>
        <authorList>
            <person name="Yang Z."/>
        </authorList>
    </citation>
    <scope>NUCLEOTIDE SEQUENCE [LARGE SCALE GENOMIC DNA]</scope>
    <source>
        <strain evidence="2 3">YIM 152171</strain>
    </source>
</reference>
<evidence type="ECO:0000313" key="3">
    <source>
        <dbReference type="Proteomes" id="UP001301140"/>
    </source>
</evidence>
<accession>A0AAP4D5X0</accession>
<dbReference type="Proteomes" id="UP001301140">
    <property type="component" value="Unassembled WGS sequence"/>
</dbReference>
<sequence length="217" mass="23574">MPATPSPAQSETSRRNGVLSRGPVTPEGKDASARNAVRHGLCGAVESLAPEETAFFEHRLAALSAQHRPADAGEAHWVERMAWVMVRERRLDAIEARVTAAALGEDGEEAAERLPSLATVLRYRARLERDWRQASGELAAARARREGQAARQRLAALDAQLALDPQDMVAGMLAAEDRPGDGFGGRGTNEPEPAPSPGLNRAQRRRMEARLRHRQAA</sequence>
<feature type="compositionally biased region" description="Polar residues" evidence="1">
    <location>
        <begin position="1"/>
        <end position="11"/>
    </location>
</feature>
<evidence type="ECO:0000313" key="2">
    <source>
        <dbReference type="EMBL" id="MDF1586975.1"/>
    </source>
</evidence>